<comment type="similarity">
    <text evidence="2">Belongs to the AzlC family.</text>
</comment>
<dbReference type="HOGENOM" id="CLU_065777_4_0_7"/>
<keyword evidence="6 8" id="KW-1133">Transmembrane helix</keyword>
<dbReference type="GO" id="GO:0005886">
    <property type="term" value="C:plasma membrane"/>
    <property type="evidence" value="ECO:0007669"/>
    <property type="project" value="UniProtKB-SubCell"/>
</dbReference>
<protein>
    <submittedName>
        <fullName evidence="9">Azaleucine resistance protein AzlC</fullName>
    </submittedName>
</protein>
<keyword evidence="7 8" id="KW-0472">Membrane</keyword>
<feature type="transmembrane region" description="Helical" evidence="8">
    <location>
        <begin position="52"/>
        <end position="74"/>
    </location>
</feature>
<dbReference type="EMBL" id="AGYD01000011">
    <property type="protein sequence ID" value="EPH08142.1"/>
    <property type="molecule type" value="Genomic_DNA"/>
</dbReference>
<dbReference type="PANTHER" id="PTHR34979:SF1">
    <property type="entry name" value="INNER MEMBRANE PROTEIN YGAZ"/>
    <property type="match status" value="1"/>
</dbReference>
<dbReference type="Proteomes" id="UP000014539">
    <property type="component" value="Unassembled WGS sequence"/>
</dbReference>
<reference evidence="9 10" key="1">
    <citation type="submission" date="2013-06" db="EMBL/GenBank/DDBJ databases">
        <title>The Genome Sequence of Campylobacter ureolyticus ACS-301-V-SCH3B.</title>
        <authorList>
            <consortium name="The Broad Institute Genomics Platform"/>
            <person name="Earl A."/>
            <person name="Ward D."/>
            <person name="Feldgarden M."/>
            <person name="Gevers D."/>
            <person name="Saerens B."/>
            <person name="Vaneechoutte M."/>
            <person name="Walker B."/>
            <person name="Young S."/>
            <person name="Zeng Q."/>
            <person name="Gargeya S."/>
            <person name="Fitzgerald M."/>
            <person name="Haas B."/>
            <person name="Abouelleil A."/>
            <person name="Allen A.W."/>
            <person name="Alvarado L."/>
            <person name="Arachchi H.M."/>
            <person name="Berlin A.M."/>
            <person name="Chapman S.B."/>
            <person name="Gainer-Dewar J."/>
            <person name="Goldberg J."/>
            <person name="Griggs A."/>
            <person name="Gujja S."/>
            <person name="Hansen M."/>
            <person name="Howarth C."/>
            <person name="Imamovic A."/>
            <person name="Ireland A."/>
            <person name="Larimer J."/>
            <person name="McCowan C."/>
            <person name="Murphy C."/>
            <person name="Pearson M."/>
            <person name="Poon T.W."/>
            <person name="Priest M."/>
            <person name="Roberts A."/>
            <person name="Saif S."/>
            <person name="Shea T."/>
            <person name="Sisk P."/>
            <person name="Sykes S."/>
            <person name="Wortman J."/>
            <person name="Nusbaum C."/>
            <person name="Birren B."/>
        </authorList>
    </citation>
    <scope>NUCLEOTIDE SEQUENCE [LARGE SCALE GENOMIC DNA]</scope>
    <source>
        <strain evidence="9 10">ACS-301-V-Sch3b</strain>
    </source>
</reference>
<proteinExistence type="inferred from homology"/>
<keyword evidence="4" id="KW-1003">Cell membrane</keyword>
<gene>
    <name evidence="9" type="ORF">HMPREF9309_01397</name>
</gene>
<evidence type="ECO:0000256" key="4">
    <source>
        <dbReference type="ARBA" id="ARBA00022475"/>
    </source>
</evidence>
<evidence type="ECO:0000256" key="5">
    <source>
        <dbReference type="ARBA" id="ARBA00022692"/>
    </source>
</evidence>
<evidence type="ECO:0000313" key="9">
    <source>
        <dbReference type="EMBL" id="EPH08142.1"/>
    </source>
</evidence>
<evidence type="ECO:0000256" key="6">
    <source>
        <dbReference type="ARBA" id="ARBA00022989"/>
    </source>
</evidence>
<name>S3XFM0_9BACT</name>
<sequence>MLKSQIYKNLVEKLKNKDIFKLTLPVMFGYIPLSMAYSILGVSCDIDARVLVLFSFFVYAGSGQFLLVALLSAGTNLAEVFIATFLLNLRHMFYTISLMSDIVNLKYKFYTLFALTDESFAVLKTIEISDKNRDKIYFLIPFLNQIYWIFGTIIGILIGKNIEFNSSGIEFCLVSLFIVLAYETFKHSMNFNLLAISILVGILGLFLPKEYMLVASILVGFIIILSCREFFGENVGFNKFKNRFK</sequence>
<evidence type="ECO:0000256" key="8">
    <source>
        <dbReference type="SAM" id="Phobius"/>
    </source>
</evidence>
<dbReference type="AlphaFoldDB" id="S3XFM0"/>
<dbReference type="PANTHER" id="PTHR34979">
    <property type="entry name" value="INNER MEMBRANE PROTEIN YGAZ"/>
    <property type="match status" value="1"/>
</dbReference>
<feature type="transmembrane region" description="Helical" evidence="8">
    <location>
        <begin position="136"/>
        <end position="158"/>
    </location>
</feature>
<evidence type="ECO:0000313" key="10">
    <source>
        <dbReference type="Proteomes" id="UP000014539"/>
    </source>
</evidence>
<keyword evidence="3" id="KW-0813">Transport</keyword>
<organism evidence="9 10">
    <name type="scientific">Campylobacter ureolyticus ACS-301-V-Sch3b</name>
    <dbReference type="NCBI Taxonomy" id="883165"/>
    <lineage>
        <taxon>Bacteria</taxon>
        <taxon>Pseudomonadati</taxon>
        <taxon>Campylobacterota</taxon>
        <taxon>Epsilonproteobacteria</taxon>
        <taxon>Campylobacterales</taxon>
        <taxon>Campylobacteraceae</taxon>
        <taxon>Campylobacter</taxon>
    </lineage>
</organism>
<feature type="transmembrane region" description="Helical" evidence="8">
    <location>
        <begin position="189"/>
        <end position="207"/>
    </location>
</feature>
<accession>S3XFM0</accession>
<dbReference type="Pfam" id="PF03591">
    <property type="entry name" value="AzlC"/>
    <property type="match status" value="1"/>
</dbReference>
<dbReference type="InterPro" id="IPR011606">
    <property type="entry name" value="Brnchd-chn_aa_trnsp_permease"/>
</dbReference>
<feature type="transmembrane region" description="Helical" evidence="8">
    <location>
        <begin position="20"/>
        <end position="40"/>
    </location>
</feature>
<comment type="subcellular location">
    <subcellularLocation>
        <location evidence="1">Cell membrane</location>
        <topology evidence="1">Multi-pass membrane protein</topology>
    </subcellularLocation>
</comment>
<evidence type="ECO:0000256" key="1">
    <source>
        <dbReference type="ARBA" id="ARBA00004651"/>
    </source>
</evidence>
<dbReference type="GO" id="GO:1903785">
    <property type="term" value="P:L-valine transmembrane transport"/>
    <property type="evidence" value="ECO:0007669"/>
    <property type="project" value="TreeGrafter"/>
</dbReference>
<evidence type="ECO:0000256" key="2">
    <source>
        <dbReference type="ARBA" id="ARBA00010735"/>
    </source>
</evidence>
<dbReference type="PATRIC" id="fig|883165.3.peg.1412"/>
<evidence type="ECO:0000256" key="7">
    <source>
        <dbReference type="ARBA" id="ARBA00023136"/>
    </source>
</evidence>
<keyword evidence="10" id="KW-1185">Reference proteome</keyword>
<feature type="transmembrane region" description="Helical" evidence="8">
    <location>
        <begin position="213"/>
        <end position="231"/>
    </location>
</feature>
<keyword evidence="5 8" id="KW-0812">Transmembrane</keyword>
<feature type="transmembrane region" description="Helical" evidence="8">
    <location>
        <begin position="164"/>
        <end position="182"/>
    </location>
</feature>
<dbReference type="RefSeq" id="WP_016647252.1">
    <property type="nucleotide sequence ID" value="NZ_KE340327.1"/>
</dbReference>
<comment type="caution">
    <text evidence="9">The sequence shown here is derived from an EMBL/GenBank/DDBJ whole genome shotgun (WGS) entry which is preliminary data.</text>
</comment>
<evidence type="ECO:0000256" key="3">
    <source>
        <dbReference type="ARBA" id="ARBA00022448"/>
    </source>
</evidence>
<dbReference type="eggNOG" id="COG1296">
    <property type="taxonomic scope" value="Bacteria"/>
</dbReference>